<comment type="cofactor">
    <cofactor evidence="1">
        <name>FAD</name>
        <dbReference type="ChEBI" id="CHEBI:57692"/>
    </cofactor>
</comment>
<dbReference type="RefSeq" id="WP_344041933.1">
    <property type="nucleotide sequence ID" value="NZ_BAAAPB010000001.1"/>
</dbReference>
<evidence type="ECO:0000256" key="2">
    <source>
        <dbReference type="ARBA" id="ARBA00022630"/>
    </source>
</evidence>
<dbReference type="PANTHER" id="PTHR43557:SF2">
    <property type="entry name" value="RIESKE DOMAIN-CONTAINING PROTEIN-RELATED"/>
    <property type="match status" value="1"/>
</dbReference>
<comment type="caution">
    <text evidence="6">The sequence shown here is derived from an EMBL/GenBank/DDBJ whole genome shotgun (WGS) entry which is preliminary data.</text>
</comment>
<evidence type="ECO:0000313" key="6">
    <source>
        <dbReference type="EMBL" id="GAA1948264.1"/>
    </source>
</evidence>
<dbReference type="PANTHER" id="PTHR43557">
    <property type="entry name" value="APOPTOSIS-INDUCING FACTOR 1"/>
    <property type="match status" value="1"/>
</dbReference>
<evidence type="ECO:0000313" key="7">
    <source>
        <dbReference type="Proteomes" id="UP001500571"/>
    </source>
</evidence>
<dbReference type="Proteomes" id="UP001500571">
    <property type="component" value="Unassembled WGS sequence"/>
</dbReference>
<keyword evidence="2" id="KW-0285">Flavoprotein</keyword>
<dbReference type="Gene3D" id="3.30.390.30">
    <property type="match status" value="1"/>
</dbReference>
<dbReference type="SUPFAM" id="SSF51905">
    <property type="entry name" value="FAD/NAD(P)-binding domain"/>
    <property type="match status" value="1"/>
</dbReference>
<evidence type="ECO:0000256" key="3">
    <source>
        <dbReference type="ARBA" id="ARBA00022827"/>
    </source>
</evidence>
<organism evidence="6 7">
    <name type="scientific">Nocardioides panacihumi</name>
    <dbReference type="NCBI Taxonomy" id="400774"/>
    <lineage>
        <taxon>Bacteria</taxon>
        <taxon>Bacillati</taxon>
        <taxon>Actinomycetota</taxon>
        <taxon>Actinomycetes</taxon>
        <taxon>Propionibacteriales</taxon>
        <taxon>Nocardioidaceae</taxon>
        <taxon>Nocardioides</taxon>
    </lineage>
</organism>
<keyword evidence="7" id="KW-1185">Reference proteome</keyword>
<dbReference type="SUPFAM" id="SSF55424">
    <property type="entry name" value="FAD/NAD-linked reductases, dimerisation (C-terminal) domain"/>
    <property type="match status" value="1"/>
</dbReference>
<protein>
    <submittedName>
        <fullName evidence="6">FAD/NAD(P)-binding oxidoreductase</fullName>
    </submittedName>
</protein>
<keyword evidence="3" id="KW-0274">FAD</keyword>
<gene>
    <name evidence="6" type="ORF">GCM10009798_04290</name>
</gene>
<evidence type="ECO:0000256" key="4">
    <source>
        <dbReference type="ARBA" id="ARBA00023002"/>
    </source>
</evidence>
<sequence length="394" mass="41066">MTATPSGIVIAGAGLAGLRTAEGLRRAGWEGTVTIVGAEVHLPYTRPPLSKKLLLEGGDPASVELRRRDCEHETRWLLGRTVTASDLEARTVTLDDGTELAYDGLVAATGVHSRRLPGTVGGDRQVLRTVDDAVALSARLVPGATVVVIGAGFIGCEVAATALARGCTVSMVAVDPEPMLVPLGSLVGAELRRRHADAGVRFHLGTGVASIDGTRVVLSDGTRLDADVVVEAIGSAPSCSWLEGNGLDLTDGVTCDPMLRLGGRRATVAVGDVARFPNTLFDDVPRRIEHWQVAVDTAMYAAKVLVGDLTGQPYTDAFRTVPTFWSDQGVVSMRALGQPALADGVEVLEGDLGGEAAVGYRRGGRLVGVVLLGMAKSMGTYLTLLTADLEAALV</sequence>
<dbReference type="Gene3D" id="3.50.50.60">
    <property type="entry name" value="FAD/NAD(P)-binding domain"/>
    <property type="match status" value="2"/>
</dbReference>
<accession>A0ABN2QAV1</accession>
<dbReference type="EMBL" id="BAAAPB010000001">
    <property type="protein sequence ID" value="GAA1948264.1"/>
    <property type="molecule type" value="Genomic_DNA"/>
</dbReference>
<feature type="domain" description="FAD/NAD(P)-binding" evidence="5">
    <location>
        <begin position="8"/>
        <end position="298"/>
    </location>
</feature>
<name>A0ABN2QAV1_9ACTN</name>
<evidence type="ECO:0000259" key="5">
    <source>
        <dbReference type="Pfam" id="PF07992"/>
    </source>
</evidence>
<dbReference type="InterPro" id="IPR036188">
    <property type="entry name" value="FAD/NAD-bd_sf"/>
</dbReference>
<dbReference type="Pfam" id="PF07992">
    <property type="entry name" value="Pyr_redox_2"/>
    <property type="match status" value="1"/>
</dbReference>
<dbReference type="PRINTS" id="PR00368">
    <property type="entry name" value="FADPNR"/>
</dbReference>
<dbReference type="InterPro" id="IPR050446">
    <property type="entry name" value="FAD-oxidoreductase/Apoptosis"/>
</dbReference>
<evidence type="ECO:0000256" key="1">
    <source>
        <dbReference type="ARBA" id="ARBA00001974"/>
    </source>
</evidence>
<proteinExistence type="predicted"/>
<dbReference type="InterPro" id="IPR016156">
    <property type="entry name" value="FAD/NAD-linked_Rdtase_dimer_sf"/>
</dbReference>
<keyword evidence="4" id="KW-0560">Oxidoreductase</keyword>
<dbReference type="InterPro" id="IPR023753">
    <property type="entry name" value="FAD/NAD-binding_dom"/>
</dbReference>
<reference evidence="6 7" key="1">
    <citation type="journal article" date="2019" name="Int. J. Syst. Evol. Microbiol.">
        <title>The Global Catalogue of Microorganisms (GCM) 10K type strain sequencing project: providing services to taxonomists for standard genome sequencing and annotation.</title>
        <authorList>
            <consortium name="The Broad Institute Genomics Platform"/>
            <consortium name="The Broad Institute Genome Sequencing Center for Infectious Disease"/>
            <person name="Wu L."/>
            <person name="Ma J."/>
        </authorList>
    </citation>
    <scope>NUCLEOTIDE SEQUENCE [LARGE SCALE GENOMIC DNA]</scope>
    <source>
        <strain evidence="6 7">JCM 15309</strain>
    </source>
</reference>